<dbReference type="EMBL" id="FOEE01000003">
    <property type="protein sequence ID" value="SEO69381.1"/>
    <property type="molecule type" value="Genomic_DNA"/>
</dbReference>
<proteinExistence type="predicted"/>
<name>A0A1H8RSE0_9ACTN</name>
<organism evidence="3 4">
    <name type="scientific">Trujillonella endophytica</name>
    <dbReference type="NCBI Taxonomy" id="673521"/>
    <lineage>
        <taxon>Bacteria</taxon>
        <taxon>Bacillati</taxon>
        <taxon>Actinomycetota</taxon>
        <taxon>Actinomycetes</taxon>
        <taxon>Geodermatophilales</taxon>
        <taxon>Geodermatophilaceae</taxon>
        <taxon>Trujillonella</taxon>
    </lineage>
</organism>
<dbReference type="Proteomes" id="UP000198960">
    <property type="component" value="Unassembled WGS sequence"/>
</dbReference>
<dbReference type="Pfam" id="PF00171">
    <property type="entry name" value="Aldedh"/>
    <property type="match status" value="1"/>
</dbReference>
<sequence>MISNERLTVRKTYKLYLGGAFPRSESGRTYEVTDARGAFLANAARASRKDARDAVVAARAAFGKWSAATAYNRGQVLYRVAEVMEGRHAQFCEEVAAGEGLSTGRARAAVDAAIDRWVWYAGWTDKLAAVLGSANPVAGPYFDFSLPEPTGVVAVLAPQRSSLLGLVSVLAPVVASGNTAVVVTSHERPLPAVTLGEVLATSDVPGGVVNLLTGDAAELGPWLAEHDDVDAIDLTGAPPERAMEFEREAAGSIKRVLRPPAGGEPDWTADPGLTRMRTFLETKTVWHPKGF</sequence>
<evidence type="ECO:0000313" key="4">
    <source>
        <dbReference type="Proteomes" id="UP000198960"/>
    </source>
</evidence>
<dbReference type="RefSeq" id="WP_244524490.1">
    <property type="nucleotide sequence ID" value="NZ_FOEE01000003.1"/>
</dbReference>
<dbReference type="InterPro" id="IPR015590">
    <property type="entry name" value="Aldehyde_DH_dom"/>
</dbReference>
<feature type="domain" description="Aldehyde dehydrogenase" evidence="2">
    <location>
        <begin position="25"/>
        <end position="256"/>
    </location>
</feature>
<dbReference type="SUPFAM" id="SSF53720">
    <property type="entry name" value="ALDH-like"/>
    <property type="match status" value="1"/>
</dbReference>
<reference evidence="4" key="1">
    <citation type="submission" date="2016-10" db="EMBL/GenBank/DDBJ databases">
        <authorList>
            <person name="Varghese N."/>
            <person name="Submissions S."/>
        </authorList>
    </citation>
    <scope>NUCLEOTIDE SEQUENCE [LARGE SCALE GENOMIC DNA]</scope>
    <source>
        <strain evidence="4">DSM 45413</strain>
    </source>
</reference>
<dbReference type="STRING" id="673521.SAMN05660991_01306"/>
<dbReference type="InterPro" id="IPR016162">
    <property type="entry name" value="Ald_DH_N"/>
</dbReference>
<accession>A0A1H8RSE0</accession>
<dbReference type="Gene3D" id="3.40.605.10">
    <property type="entry name" value="Aldehyde Dehydrogenase, Chain A, domain 1"/>
    <property type="match status" value="1"/>
</dbReference>
<protein>
    <submittedName>
        <fullName evidence="3">Aldehyde dehydrogenase family protein</fullName>
    </submittedName>
</protein>
<keyword evidence="1" id="KW-0560">Oxidoreductase</keyword>
<dbReference type="GO" id="GO:0016491">
    <property type="term" value="F:oxidoreductase activity"/>
    <property type="evidence" value="ECO:0007669"/>
    <property type="project" value="UniProtKB-KW"/>
</dbReference>
<evidence type="ECO:0000313" key="3">
    <source>
        <dbReference type="EMBL" id="SEO69381.1"/>
    </source>
</evidence>
<dbReference type="AlphaFoldDB" id="A0A1H8RSE0"/>
<gene>
    <name evidence="3" type="ORF">SAMN05660991_01306</name>
</gene>
<dbReference type="InterPro" id="IPR016161">
    <property type="entry name" value="Ald_DH/histidinol_DH"/>
</dbReference>
<evidence type="ECO:0000256" key="1">
    <source>
        <dbReference type="ARBA" id="ARBA00023002"/>
    </source>
</evidence>
<dbReference type="PANTHER" id="PTHR11699">
    <property type="entry name" value="ALDEHYDE DEHYDROGENASE-RELATED"/>
    <property type="match status" value="1"/>
</dbReference>
<evidence type="ECO:0000259" key="2">
    <source>
        <dbReference type="Pfam" id="PF00171"/>
    </source>
</evidence>
<keyword evidence="4" id="KW-1185">Reference proteome</keyword>